<keyword evidence="1" id="KW-0175">Coiled coil</keyword>
<name>A0AAP0JBS1_9MAGN</name>
<dbReference type="PANTHER" id="PTHR31342:SF43">
    <property type="entry name" value="F11A17.16"/>
    <property type="match status" value="1"/>
</dbReference>
<dbReference type="PANTHER" id="PTHR31342">
    <property type="entry name" value="PROTEIN CHUP1, CHLOROPLASTIC"/>
    <property type="match status" value="1"/>
</dbReference>
<dbReference type="GO" id="GO:0055028">
    <property type="term" value="C:cortical microtubule"/>
    <property type="evidence" value="ECO:0007669"/>
    <property type="project" value="TreeGrafter"/>
</dbReference>
<organism evidence="2 3">
    <name type="scientific">Stephania japonica</name>
    <dbReference type="NCBI Taxonomy" id="461633"/>
    <lineage>
        <taxon>Eukaryota</taxon>
        <taxon>Viridiplantae</taxon>
        <taxon>Streptophyta</taxon>
        <taxon>Embryophyta</taxon>
        <taxon>Tracheophyta</taxon>
        <taxon>Spermatophyta</taxon>
        <taxon>Magnoliopsida</taxon>
        <taxon>Ranunculales</taxon>
        <taxon>Menispermaceae</taxon>
        <taxon>Menispermoideae</taxon>
        <taxon>Cissampelideae</taxon>
        <taxon>Stephania</taxon>
    </lineage>
</organism>
<dbReference type="Proteomes" id="UP001417504">
    <property type="component" value="Unassembled WGS sequence"/>
</dbReference>
<protein>
    <submittedName>
        <fullName evidence="2">Uncharacterized protein</fullName>
    </submittedName>
</protein>
<keyword evidence="3" id="KW-1185">Reference proteome</keyword>
<comment type="caution">
    <text evidence="2">The sequence shown here is derived from an EMBL/GenBank/DDBJ whole genome shotgun (WGS) entry which is preliminary data.</text>
</comment>
<evidence type="ECO:0000313" key="2">
    <source>
        <dbReference type="EMBL" id="KAK9131029.1"/>
    </source>
</evidence>
<proteinExistence type="predicted"/>
<dbReference type="InterPro" id="IPR040265">
    <property type="entry name" value="CHUP1/IPGA1-like"/>
</dbReference>
<dbReference type="AlphaFoldDB" id="A0AAP0JBS1"/>
<dbReference type="GO" id="GO:0072699">
    <property type="term" value="P:protein localization to cortical microtubule cytoskeleton"/>
    <property type="evidence" value="ECO:0007669"/>
    <property type="project" value="TreeGrafter"/>
</dbReference>
<dbReference type="EMBL" id="JBBNAE010000004">
    <property type="protein sequence ID" value="KAK9131029.1"/>
    <property type="molecule type" value="Genomic_DNA"/>
</dbReference>
<accession>A0AAP0JBS1</accession>
<evidence type="ECO:0000313" key="3">
    <source>
        <dbReference type="Proteomes" id="UP001417504"/>
    </source>
</evidence>
<evidence type="ECO:0000256" key="1">
    <source>
        <dbReference type="ARBA" id="ARBA00023054"/>
    </source>
</evidence>
<sequence length="119" mass="14005">MRLAYINEVLQIRKDVETKGNLIRSLFEKIRAAVFTDIEYVLYLVGWLDNELSSSADERDVLKHFNWPERKADAMREAAIEYRDLKRLASELQDEVILSDVERLRMTQGNVKVFDEMPL</sequence>
<gene>
    <name evidence="2" type="ORF">Sjap_011516</name>
</gene>
<reference evidence="2 3" key="1">
    <citation type="submission" date="2024-01" db="EMBL/GenBank/DDBJ databases">
        <title>Genome assemblies of Stephania.</title>
        <authorList>
            <person name="Yang L."/>
        </authorList>
    </citation>
    <scope>NUCLEOTIDE SEQUENCE [LARGE SCALE GENOMIC DNA]</scope>
    <source>
        <strain evidence="2">QJT</strain>
        <tissue evidence="2">Leaf</tissue>
    </source>
</reference>